<evidence type="ECO:0000259" key="2">
    <source>
        <dbReference type="Pfam" id="PF01337"/>
    </source>
</evidence>
<dbReference type="EMBL" id="QRBE01000016">
    <property type="protein sequence ID" value="RDS79126.1"/>
    <property type="molecule type" value="Genomic_DNA"/>
</dbReference>
<dbReference type="AlphaFoldDB" id="A0A370WSZ1"/>
<evidence type="ECO:0000313" key="3">
    <source>
        <dbReference type="EMBL" id="RDS79126.1"/>
    </source>
</evidence>
<comment type="caution">
    <text evidence="3">The sequence shown here is derived from an EMBL/GenBank/DDBJ whole genome shotgun (WGS) entry which is preliminary data.</text>
</comment>
<dbReference type="OrthoDB" id="7575400at2"/>
<name>A0A370WSZ1_9GAMM</name>
<protein>
    <submittedName>
        <fullName evidence="3">Barnase inhibitor</fullName>
    </submittedName>
</protein>
<dbReference type="CDD" id="cd05141">
    <property type="entry name" value="Barstar_evA4336-like"/>
    <property type="match status" value="1"/>
</dbReference>
<dbReference type="Gene3D" id="3.30.370.10">
    <property type="entry name" value="Barstar-like"/>
    <property type="match status" value="1"/>
</dbReference>
<evidence type="ECO:0000313" key="4">
    <source>
        <dbReference type="Proteomes" id="UP000254258"/>
    </source>
</evidence>
<keyword evidence="4" id="KW-1185">Reference proteome</keyword>
<organism evidence="3 4">
    <name type="scientific">Dyella monticola</name>
    <dbReference type="NCBI Taxonomy" id="1927958"/>
    <lineage>
        <taxon>Bacteria</taxon>
        <taxon>Pseudomonadati</taxon>
        <taxon>Pseudomonadota</taxon>
        <taxon>Gammaproteobacteria</taxon>
        <taxon>Lysobacterales</taxon>
        <taxon>Rhodanobacteraceae</taxon>
        <taxon>Dyella</taxon>
    </lineage>
</organism>
<dbReference type="Proteomes" id="UP000254258">
    <property type="component" value="Unassembled WGS sequence"/>
</dbReference>
<feature type="domain" description="Barstar (barnase inhibitor)" evidence="2">
    <location>
        <begin position="39"/>
        <end position="132"/>
    </location>
</feature>
<comment type="similarity">
    <text evidence="1">Belongs to the barstar family.</text>
</comment>
<accession>A0A370WSZ1</accession>
<gene>
    <name evidence="3" type="ORF">DWU98_19145</name>
</gene>
<sequence length="147" mass="15930">MSAEGALDLTQANDGGVYFVDAADFDALVSAAEQGHLYVCRTDLAGCQDKGELLRRLAAALKLPSGFGQNWDALLDSLRDLGWLHGAGHVLLIDHANDLRQAAAKDCDTLLAILHEAAHFAMTQERPFFAFLSLPEHPMALPSHRHS</sequence>
<dbReference type="Pfam" id="PF01337">
    <property type="entry name" value="Barstar"/>
    <property type="match status" value="1"/>
</dbReference>
<evidence type="ECO:0000256" key="1">
    <source>
        <dbReference type="ARBA" id="ARBA00006845"/>
    </source>
</evidence>
<proteinExistence type="inferred from homology"/>
<dbReference type="InterPro" id="IPR035905">
    <property type="entry name" value="Barstar-like_sf"/>
</dbReference>
<dbReference type="SUPFAM" id="SSF52038">
    <property type="entry name" value="Barstar-related"/>
    <property type="match status" value="1"/>
</dbReference>
<dbReference type="InterPro" id="IPR000468">
    <property type="entry name" value="Barstar"/>
</dbReference>
<dbReference type="RefSeq" id="WP_115497199.1">
    <property type="nucleotide sequence ID" value="NZ_QRBE01000016.1"/>
</dbReference>
<reference evidence="3 4" key="1">
    <citation type="submission" date="2018-07" db="EMBL/GenBank/DDBJ databases">
        <title>Dyella monticola sp. nov. and Dyella psychrodurans sp. nov. isolated from monsoon evergreen broad-leaved forest soil of Dinghu Mountain, China.</title>
        <authorList>
            <person name="Gao Z."/>
            <person name="Qiu L."/>
        </authorList>
    </citation>
    <scope>NUCLEOTIDE SEQUENCE [LARGE SCALE GENOMIC DNA]</scope>
    <source>
        <strain evidence="3 4">4G-K06</strain>
    </source>
</reference>